<dbReference type="Proteomes" id="UP000199259">
    <property type="component" value="Unassembled WGS sequence"/>
</dbReference>
<keyword evidence="2" id="KW-1185">Reference proteome</keyword>
<dbReference type="AlphaFoldDB" id="A0A7Z7FDQ4"/>
<protein>
    <submittedName>
        <fullName evidence="1">Uncharacterized protein</fullName>
    </submittedName>
</protein>
<evidence type="ECO:0000313" key="2">
    <source>
        <dbReference type="Proteomes" id="UP000199259"/>
    </source>
</evidence>
<dbReference type="RefSeq" id="WP_154717890.1">
    <property type="nucleotide sequence ID" value="NZ_FNCA01000012.1"/>
</dbReference>
<dbReference type="OrthoDB" id="147087at2157"/>
<dbReference type="EMBL" id="FNCA01000012">
    <property type="protein sequence ID" value="SDG33133.1"/>
    <property type="molecule type" value="Genomic_DNA"/>
</dbReference>
<accession>A0A7Z7FDQ4</accession>
<reference evidence="1 2" key="1">
    <citation type="submission" date="2016-10" db="EMBL/GenBank/DDBJ databases">
        <authorList>
            <person name="Varghese N."/>
            <person name="Submissions S."/>
        </authorList>
    </citation>
    <scope>NUCLEOTIDE SEQUENCE [LARGE SCALE GENOMIC DNA]</scope>
    <source>
        <strain evidence="1 2">PL 12/M</strain>
    </source>
</reference>
<proteinExistence type="predicted"/>
<comment type="caution">
    <text evidence="1">The sequence shown here is derived from an EMBL/GenBank/DDBJ whole genome shotgun (WGS) entry which is preliminary data.</text>
</comment>
<evidence type="ECO:0000313" key="1">
    <source>
        <dbReference type="EMBL" id="SDG33133.1"/>
    </source>
</evidence>
<sequence>MKQELVRILRDIFISTGYDMSESFRFDLIAEKDGSKTHIKLSYDPDLEDIRNFKSQVTEGQGLYILAGEVTDSFLINARDIGLTVWTRDDMAVRIGRAILADMEGTTKDLQLLDVLCTKKPASSSVDEVAKEAINAIFGTGSSPHVEEKALEESLASRPPRPSLIQNEKPMEVQYYRPRASTPSVELAPEGSYVSEAFDEPEEEHEEEFIPEPIPVVEKPVSQEPIVMSLHSPPVNISLDQAYSLAAPHIRGANAAILKFVPFWMYSYSLNVEQRYRSKIIDISGDGSGYINALNGNQEEMSLQNIQKTVVVPNVEYDVKMPATTEDEATKELLDGIIEEYTRDLRFDDTKGDAIISEHKRFKPAASDINLNVELVYVPVWEVKGQRNSVEINASSGEVLRNPVDDDVEFV</sequence>
<organism evidence="1 2">
    <name type="scientific">Methanolobus vulcani</name>
    <dbReference type="NCBI Taxonomy" id="38026"/>
    <lineage>
        <taxon>Archaea</taxon>
        <taxon>Methanobacteriati</taxon>
        <taxon>Methanobacteriota</taxon>
        <taxon>Stenosarchaea group</taxon>
        <taxon>Methanomicrobia</taxon>
        <taxon>Methanosarcinales</taxon>
        <taxon>Methanosarcinaceae</taxon>
        <taxon>Methanolobus</taxon>
    </lineage>
</organism>
<name>A0A7Z7FDQ4_9EURY</name>
<gene>
    <name evidence="1" type="ORF">SAMN04488589_2732</name>
</gene>